<evidence type="ECO:0000256" key="1">
    <source>
        <dbReference type="ARBA" id="ARBA00024322"/>
    </source>
</evidence>
<dbReference type="PANTHER" id="PTHR33941">
    <property type="entry name" value="PROPANEDIOL UTILIZATION PROTEIN PDUA"/>
    <property type="match status" value="1"/>
</dbReference>
<dbReference type="EMBL" id="AP023367">
    <property type="protein sequence ID" value="BCJ94978.1"/>
    <property type="molecule type" value="Genomic_DNA"/>
</dbReference>
<dbReference type="PROSITE" id="PS51930">
    <property type="entry name" value="BMC_2"/>
    <property type="match status" value="1"/>
</dbReference>
<dbReference type="PANTHER" id="PTHR33941:SF11">
    <property type="entry name" value="BACTERIAL MICROCOMPARTMENT SHELL PROTEIN PDUJ"/>
    <property type="match status" value="1"/>
</dbReference>
<comment type="subcellular location">
    <subcellularLocation>
        <location evidence="1">Bacterial microcompartment</location>
    </subcellularLocation>
</comment>
<proteinExistence type="inferred from homology"/>
<evidence type="ECO:0000256" key="3">
    <source>
        <dbReference type="PROSITE-ProRule" id="PRU01278"/>
    </source>
</evidence>
<dbReference type="AlphaFoldDB" id="A0A6S6R7I8"/>
<accession>A0A6S6R7I8</accession>
<sequence length="172" mass="18965">MKALGMIEVYGYLTAVAALDSALKAADVHLLDLTLVKGGYVTVLITGDVGAVKAAIDASSSYAKNLGTVLSVHVIPRPEDSVEEMLRQVKGGKEKEELGTLEVKNDQKRNSETENSRLQTEYAKEVLEGMTVESLRNLARKLGITNLTRKEIKYANKKQLIESIRSFLEQER</sequence>
<evidence type="ECO:0000313" key="6">
    <source>
        <dbReference type="Proteomes" id="UP000515561"/>
    </source>
</evidence>
<keyword evidence="6" id="KW-1185">Reference proteome</keyword>
<dbReference type="KEGG" id="acel:acsn021_25470"/>
<dbReference type="InterPro" id="IPR000249">
    <property type="entry name" value="BMC_dom"/>
</dbReference>
<name>A0A6S6R7I8_9FIRM</name>
<dbReference type="InterPro" id="IPR044870">
    <property type="entry name" value="BMC_CP"/>
</dbReference>
<dbReference type="GO" id="GO:0031469">
    <property type="term" value="C:bacterial microcompartment"/>
    <property type="evidence" value="ECO:0007669"/>
    <property type="project" value="UniProtKB-SubCell"/>
</dbReference>
<organism evidence="5 6">
    <name type="scientific">Anaerocolumna cellulosilytica</name>
    <dbReference type="NCBI Taxonomy" id="433286"/>
    <lineage>
        <taxon>Bacteria</taxon>
        <taxon>Bacillati</taxon>
        <taxon>Bacillota</taxon>
        <taxon>Clostridia</taxon>
        <taxon>Lachnospirales</taxon>
        <taxon>Lachnospiraceae</taxon>
        <taxon>Anaerocolumna</taxon>
    </lineage>
</organism>
<dbReference type="Pfam" id="PF00936">
    <property type="entry name" value="BMC"/>
    <property type="match status" value="1"/>
</dbReference>
<comment type="similarity">
    <text evidence="3">Belongs to the bacterial microcompartments protein family.</text>
</comment>
<keyword evidence="2" id="KW-1283">Bacterial microcompartment</keyword>
<dbReference type="SUPFAM" id="SSF143414">
    <property type="entry name" value="CcmK-like"/>
    <property type="match status" value="1"/>
</dbReference>
<reference evidence="5 6" key="1">
    <citation type="journal article" date="2016" name="Int. J. Syst. Evol. Microbiol.">
        <title>Descriptions of Anaerotaenia torta gen. nov., sp. nov. and Anaerocolumna cellulosilytica gen. nov., sp. nov. isolated from a methanogenic reactor of cattle waste.</title>
        <authorList>
            <person name="Uek A."/>
            <person name="Ohtaki Y."/>
            <person name="Kaku N."/>
            <person name="Ueki K."/>
        </authorList>
    </citation>
    <scope>NUCLEOTIDE SEQUENCE [LARGE SCALE GENOMIC DNA]</scope>
    <source>
        <strain evidence="5 6">SN021</strain>
    </source>
</reference>
<dbReference type="RefSeq" id="WP_184088621.1">
    <property type="nucleotide sequence ID" value="NZ_AP023367.1"/>
</dbReference>
<protein>
    <submittedName>
        <fullName evidence="5">BMC domain-containing protein</fullName>
    </submittedName>
</protein>
<dbReference type="InterPro" id="IPR044872">
    <property type="entry name" value="CcmK/CsoS1_BMC"/>
</dbReference>
<dbReference type="CDD" id="cd07045">
    <property type="entry name" value="BMC_CcmK_like"/>
    <property type="match status" value="1"/>
</dbReference>
<evidence type="ECO:0000313" key="5">
    <source>
        <dbReference type="EMBL" id="BCJ94978.1"/>
    </source>
</evidence>
<dbReference type="InterPro" id="IPR037233">
    <property type="entry name" value="CcmK-like_sf"/>
</dbReference>
<dbReference type="Proteomes" id="UP000515561">
    <property type="component" value="Chromosome"/>
</dbReference>
<gene>
    <name evidence="5" type="ORF">acsn021_25470</name>
</gene>
<feature type="region of interest" description="Disordered" evidence="4">
    <location>
        <begin position="97"/>
        <end position="117"/>
    </location>
</feature>
<dbReference type="PROSITE" id="PS51931">
    <property type="entry name" value="BMC_CP"/>
    <property type="match status" value="1"/>
</dbReference>
<dbReference type="SMART" id="SM00877">
    <property type="entry name" value="BMC"/>
    <property type="match status" value="1"/>
</dbReference>
<dbReference type="InterPro" id="IPR050575">
    <property type="entry name" value="BMC_shell"/>
</dbReference>
<evidence type="ECO:0000256" key="4">
    <source>
        <dbReference type="SAM" id="MobiDB-lite"/>
    </source>
</evidence>
<evidence type="ECO:0000256" key="2">
    <source>
        <dbReference type="ARBA" id="ARBA00024446"/>
    </source>
</evidence>
<feature type="compositionally biased region" description="Basic and acidic residues" evidence="4">
    <location>
        <begin position="97"/>
        <end position="115"/>
    </location>
</feature>
<dbReference type="Gene3D" id="3.30.70.1710">
    <property type="match status" value="1"/>
</dbReference>